<dbReference type="GeneID" id="85450522"/>
<proteinExistence type="predicted"/>
<dbReference type="Proteomes" id="UP001224890">
    <property type="component" value="Unassembled WGS sequence"/>
</dbReference>
<dbReference type="AlphaFoldDB" id="A0AAJ0AX35"/>
<dbReference type="EMBL" id="JAHMHR010000003">
    <property type="protein sequence ID" value="KAK1699910.1"/>
    <property type="molecule type" value="Genomic_DNA"/>
</dbReference>
<name>A0AAJ0AX35_9PEZI</name>
<reference evidence="1" key="1">
    <citation type="submission" date="2021-06" db="EMBL/GenBank/DDBJ databases">
        <title>Comparative genomics, transcriptomics and evolutionary studies reveal genomic signatures of adaptation to plant cell wall in hemibiotrophic fungi.</title>
        <authorList>
            <consortium name="DOE Joint Genome Institute"/>
            <person name="Baroncelli R."/>
            <person name="Diaz J.F."/>
            <person name="Benocci T."/>
            <person name="Peng M."/>
            <person name="Battaglia E."/>
            <person name="Haridas S."/>
            <person name="Andreopoulos W."/>
            <person name="Labutti K."/>
            <person name="Pangilinan J."/>
            <person name="Floch G.L."/>
            <person name="Makela M.R."/>
            <person name="Henrissat B."/>
            <person name="Grigoriev I.V."/>
            <person name="Crouch J.A."/>
            <person name="De Vries R.P."/>
            <person name="Sukno S.A."/>
            <person name="Thon M.R."/>
        </authorList>
    </citation>
    <scope>NUCLEOTIDE SEQUENCE</scope>
    <source>
        <strain evidence="1">CBS 193.32</strain>
    </source>
</reference>
<comment type="caution">
    <text evidence="1">The sequence shown here is derived from an EMBL/GenBank/DDBJ whole genome shotgun (WGS) entry which is preliminary data.</text>
</comment>
<sequence>MDSNARRRGALKMESQDHTMGAQRLEMPCLSSVCSPPSPFISTWISREGVLQFLLPFLLSIRMRGGFRHSAATRVLGRLISNGWFLLAVVCSLGVNPDVHDATETDTFIIEQARDLVRIERSQAGISVRGSGEEKFTATFDIASLDSANTQVIYTDICKSHDAVNFARKPLHTHESKSFPVPFTHRASNQFVLSTTNPVHHTNLWISARSRFDEARQPTIDVQMSKCPGAPSILVFSSRLNTMHD</sequence>
<keyword evidence="2" id="KW-1185">Reference proteome</keyword>
<organism evidence="1 2">
    <name type="scientific">Colletotrichum godetiae</name>
    <dbReference type="NCBI Taxonomy" id="1209918"/>
    <lineage>
        <taxon>Eukaryota</taxon>
        <taxon>Fungi</taxon>
        <taxon>Dikarya</taxon>
        <taxon>Ascomycota</taxon>
        <taxon>Pezizomycotina</taxon>
        <taxon>Sordariomycetes</taxon>
        <taxon>Hypocreomycetidae</taxon>
        <taxon>Glomerellales</taxon>
        <taxon>Glomerellaceae</taxon>
        <taxon>Colletotrichum</taxon>
        <taxon>Colletotrichum acutatum species complex</taxon>
    </lineage>
</organism>
<protein>
    <submittedName>
        <fullName evidence="1">Uncharacterized protein</fullName>
    </submittedName>
</protein>
<dbReference type="RefSeq" id="XP_060435667.1">
    <property type="nucleotide sequence ID" value="XM_060565996.1"/>
</dbReference>
<evidence type="ECO:0000313" key="1">
    <source>
        <dbReference type="EMBL" id="KAK1699910.1"/>
    </source>
</evidence>
<evidence type="ECO:0000313" key="2">
    <source>
        <dbReference type="Proteomes" id="UP001224890"/>
    </source>
</evidence>
<accession>A0AAJ0AX35</accession>
<gene>
    <name evidence="1" type="ORF">BDP55DRAFT_211045</name>
</gene>